<sequence>MTTTSDMGHMGPDVTLEEHDIDTPGMGNGEIPELERRSQSDGNRSRRAVFGVPVEVMVTVGRARPMIGDLINMRRDALIPLDSRIEDPVEIRIGERVIARGELQEMDDGSGRLGVRLTEIVDIADRL</sequence>
<evidence type="ECO:0000313" key="10">
    <source>
        <dbReference type="EMBL" id="MCP1336839.1"/>
    </source>
</evidence>
<feature type="domain" description="Flagellar motor switch protein FliN-like C-terminal" evidence="9">
    <location>
        <begin position="49"/>
        <end position="121"/>
    </location>
</feature>
<gene>
    <name evidence="10" type="ORF">NJQ99_10500</name>
</gene>
<evidence type="ECO:0000256" key="4">
    <source>
        <dbReference type="ARBA" id="ARBA00022475"/>
    </source>
</evidence>
<evidence type="ECO:0000256" key="2">
    <source>
        <dbReference type="ARBA" id="ARBA00009226"/>
    </source>
</evidence>
<evidence type="ECO:0000256" key="7">
    <source>
        <dbReference type="ARBA" id="ARBA00023136"/>
    </source>
</evidence>
<keyword evidence="10" id="KW-0282">Flagellum</keyword>
<organism evidence="10 11">
    <name type="scientific">Futiania mangrovi</name>
    <dbReference type="NCBI Taxonomy" id="2959716"/>
    <lineage>
        <taxon>Bacteria</taxon>
        <taxon>Pseudomonadati</taxon>
        <taxon>Pseudomonadota</taxon>
        <taxon>Alphaproteobacteria</taxon>
        <taxon>Futianiales</taxon>
        <taxon>Futianiaceae</taxon>
        <taxon>Futiania</taxon>
    </lineage>
</organism>
<proteinExistence type="inferred from homology"/>
<evidence type="ECO:0000256" key="5">
    <source>
        <dbReference type="ARBA" id="ARBA00022500"/>
    </source>
</evidence>
<evidence type="ECO:0000313" key="11">
    <source>
        <dbReference type="Proteomes" id="UP001055804"/>
    </source>
</evidence>
<dbReference type="InterPro" id="IPR036429">
    <property type="entry name" value="SpoA-like_sf"/>
</dbReference>
<keyword evidence="10" id="KW-0969">Cilium</keyword>
<comment type="subcellular location">
    <subcellularLocation>
        <location evidence="1">Cell membrane</location>
        <topology evidence="1">Peripheral membrane protein</topology>
        <orientation evidence="1">Cytoplasmic side</orientation>
    </subcellularLocation>
</comment>
<keyword evidence="11" id="KW-1185">Reference proteome</keyword>
<dbReference type="GO" id="GO:0005886">
    <property type="term" value="C:plasma membrane"/>
    <property type="evidence" value="ECO:0007669"/>
    <property type="project" value="UniProtKB-SubCell"/>
</dbReference>
<keyword evidence="6" id="KW-0283">Flagellar rotation</keyword>
<comment type="caution">
    <text evidence="10">The sequence shown here is derived from an EMBL/GenBank/DDBJ whole genome shotgun (WGS) entry which is preliminary data.</text>
</comment>
<reference evidence="10" key="1">
    <citation type="submission" date="2022-06" db="EMBL/GenBank/DDBJ databases">
        <title>Isolation and Genomics of Futiania mangrovii gen. nov., sp. nov., a Rare and Metabolically-versatile member in the Class Alphaproteobacteria.</title>
        <authorList>
            <person name="Liu L."/>
            <person name="Huang W.-C."/>
            <person name="Pan J."/>
            <person name="Li J."/>
            <person name="Huang Y."/>
            <person name="Du H."/>
            <person name="Liu Y."/>
            <person name="Li M."/>
        </authorList>
    </citation>
    <scope>NUCLEOTIDE SEQUENCE</scope>
    <source>
        <strain evidence="10">FT118</strain>
    </source>
</reference>
<dbReference type="RefSeq" id="WP_331283314.1">
    <property type="nucleotide sequence ID" value="NZ_JAMZFT010000002.1"/>
</dbReference>
<evidence type="ECO:0000259" key="9">
    <source>
        <dbReference type="Pfam" id="PF01052"/>
    </source>
</evidence>
<dbReference type="GO" id="GO:0003774">
    <property type="term" value="F:cytoskeletal motor activity"/>
    <property type="evidence" value="ECO:0007669"/>
    <property type="project" value="InterPro"/>
</dbReference>
<dbReference type="Pfam" id="PF01052">
    <property type="entry name" value="FliMN_C"/>
    <property type="match status" value="1"/>
</dbReference>
<evidence type="ECO:0000256" key="8">
    <source>
        <dbReference type="SAM" id="MobiDB-lite"/>
    </source>
</evidence>
<dbReference type="GO" id="GO:0006935">
    <property type="term" value="P:chemotaxis"/>
    <property type="evidence" value="ECO:0007669"/>
    <property type="project" value="UniProtKB-KW"/>
</dbReference>
<evidence type="ECO:0000256" key="3">
    <source>
        <dbReference type="ARBA" id="ARBA00021897"/>
    </source>
</evidence>
<dbReference type="AlphaFoldDB" id="A0A9J6PJX2"/>
<dbReference type="SUPFAM" id="SSF101801">
    <property type="entry name" value="Surface presentation of antigens (SPOA)"/>
    <property type="match status" value="1"/>
</dbReference>
<dbReference type="Proteomes" id="UP001055804">
    <property type="component" value="Unassembled WGS sequence"/>
</dbReference>
<dbReference type="Gene3D" id="2.30.330.10">
    <property type="entry name" value="SpoA-like"/>
    <property type="match status" value="1"/>
</dbReference>
<keyword evidence="7" id="KW-0472">Membrane</keyword>
<dbReference type="EMBL" id="JAMZFT010000002">
    <property type="protein sequence ID" value="MCP1336839.1"/>
    <property type="molecule type" value="Genomic_DNA"/>
</dbReference>
<evidence type="ECO:0000256" key="1">
    <source>
        <dbReference type="ARBA" id="ARBA00004413"/>
    </source>
</evidence>
<dbReference type="InterPro" id="IPR001543">
    <property type="entry name" value="FliN-like_C"/>
</dbReference>
<evidence type="ECO:0000256" key="6">
    <source>
        <dbReference type="ARBA" id="ARBA00022779"/>
    </source>
</evidence>
<dbReference type="GO" id="GO:0009425">
    <property type="term" value="C:bacterial-type flagellum basal body"/>
    <property type="evidence" value="ECO:0007669"/>
    <property type="project" value="InterPro"/>
</dbReference>
<dbReference type="PRINTS" id="PR00956">
    <property type="entry name" value="FLGMOTORFLIN"/>
</dbReference>
<feature type="region of interest" description="Disordered" evidence="8">
    <location>
        <begin position="1"/>
        <end position="46"/>
    </location>
</feature>
<dbReference type="PANTHER" id="PTHR43484:SF1">
    <property type="entry name" value="FLAGELLAR MOTOR SWITCH PROTEIN FLIN"/>
    <property type="match status" value="1"/>
</dbReference>
<keyword evidence="5" id="KW-0145">Chemotaxis</keyword>
<dbReference type="GO" id="GO:0071973">
    <property type="term" value="P:bacterial-type flagellum-dependent cell motility"/>
    <property type="evidence" value="ECO:0007669"/>
    <property type="project" value="InterPro"/>
</dbReference>
<keyword evidence="4" id="KW-1003">Cell membrane</keyword>
<name>A0A9J6PJX2_9PROT</name>
<comment type="similarity">
    <text evidence="2">Belongs to the FliN/MopA/SpaO family.</text>
</comment>
<dbReference type="PANTHER" id="PTHR43484">
    <property type="match status" value="1"/>
</dbReference>
<keyword evidence="10" id="KW-0966">Cell projection</keyword>
<accession>A0A9J6PJX2</accession>
<dbReference type="InterPro" id="IPR001172">
    <property type="entry name" value="FliN_T3SS_HrcQb"/>
</dbReference>
<dbReference type="InterPro" id="IPR051469">
    <property type="entry name" value="FliN/MopA/SpaO"/>
</dbReference>
<protein>
    <recommendedName>
        <fullName evidence="3">Flagellar motor switch protein FliN</fullName>
    </recommendedName>
</protein>